<sequence>MLKALKTKADETVFMKWTIPPSLLTKQINDNLKESIAKDNSESISLSKLNAEEGNDDLNKKNDCTDRNETNLLKKKFSSMENLNQNCKIHDKRYRYPPFVCGDELLYNGQLSRIMSQKAEKYLRKWLTAAHPPERIATLKIIHKLTQETNKQDQYSERQIQELLKNTVKSDWNLGTAPHPIFSRGNGSTHLKHLNLLTQNERRDHWMYCSWHHLPPYTVPKDLVKYDYPGSHYLRLVSRQPKDYVIHPDIG</sequence>
<accession>A0AA85JV01</accession>
<proteinExistence type="predicted"/>
<dbReference type="WBParaSite" id="TREG1_48640.2">
    <property type="protein sequence ID" value="TREG1_48640.2"/>
    <property type="gene ID" value="TREG1_48640"/>
</dbReference>
<evidence type="ECO:0000313" key="1">
    <source>
        <dbReference type="Proteomes" id="UP000050795"/>
    </source>
</evidence>
<protein>
    <submittedName>
        <fullName evidence="2 3">Uncharacterized protein</fullName>
    </submittedName>
</protein>
<reference evidence="2 3" key="2">
    <citation type="submission" date="2023-11" db="UniProtKB">
        <authorList>
            <consortium name="WormBaseParasite"/>
        </authorList>
    </citation>
    <scope>IDENTIFICATION</scope>
</reference>
<name>A0AA85JV01_TRIRE</name>
<dbReference type="AlphaFoldDB" id="A0AA85JV01"/>
<evidence type="ECO:0000313" key="3">
    <source>
        <dbReference type="WBParaSite" id="TREG1_48640.2"/>
    </source>
</evidence>
<dbReference type="WBParaSite" id="TREG1_48640.1">
    <property type="protein sequence ID" value="TREG1_48640.1"/>
    <property type="gene ID" value="TREG1_48640"/>
</dbReference>
<dbReference type="Proteomes" id="UP000050795">
    <property type="component" value="Unassembled WGS sequence"/>
</dbReference>
<evidence type="ECO:0000313" key="2">
    <source>
        <dbReference type="WBParaSite" id="TREG1_48640.1"/>
    </source>
</evidence>
<reference evidence="1" key="1">
    <citation type="submission" date="2022-06" db="EMBL/GenBank/DDBJ databases">
        <authorList>
            <person name="Berger JAMES D."/>
            <person name="Berger JAMES D."/>
        </authorList>
    </citation>
    <scope>NUCLEOTIDE SEQUENCE [LARGE SCALE GENOMIC DNA]</scope>
</reference>
<organism evidence="1 2">
    <name type="scientific">Trichobilharzia regenti</name>
    <name type="common">Nasal bird schistosome</name>
    <dbReference type="NCBI Taxonomy" id="157069"/>
    <lineage>
        <taxon>Eukaryota</taxon>
        <taxon>Metazoa</taxon>
        <taxon>Spiralia</taxon>
        <taxon>Lophotrochozoa</taxon>
        <taxon>Platyhelminthes</taxon>
        <taxon>Trematoda</taxon>
        <taxon>Digenea</taxon>
        <taxon>Strigeidida</taxon>
        <taxon>Schistosomatoidea</taxon>
        <taxon>Schistosomatidae</taxon>
        <taxon>Trichobilharzia</taxon>
    </lineage>
</organism>
<keyword evidence="1" id="KW-1185">Reference proteome</keyword>